<accession>A0AA35SL67</accession>
<name>A0AA35SL67_GEOBA</name>
<comment type="caution">
    <text evidence="1">The sequence shown here is derived from an EMBL/GenBank/DDBJ whole genome shotgun (WGS) entry which is preliminary data.</text>
</comment>
<dbReference type="AlphaFoldDB" id="A0AA35SL67"/>
<keyword evidence="2" id="KW-1185">Reference proteome</keyword>
<dbReference type="InterPro" id="IPR019254">
    <property type="entry name" value="DUF2250"/>
</dbReference>
<sequence length="176" mass="20494">MGREMVAELIYKIAKCCTPQKGDAITGYFKEDSTITVHHAKCSAVQGFRPERLLAIAWDEIRTTEMPTDTVALPPEFAELDETDYFILKHHQELGMDYSIVVAEALRIPLEEMHQRHRKLRDLGGLKRVEGRIIHYRKNIVKGKWIKHRNHTYYELTPEGRTWIQAFENKQTASET</sequence>
<dbReference type="Proteomes" id="UP001174909">
    <property type="component" value="Unassembled WGS sequence"/>
</dbReference>
<gene>
    <name evidence="1" type="ORF">GBAR_LOCUS17649</name>
</gene>
<reference evidence="1" key="1">
    <citation type="submission" date="2023-03" db="EMBL/GenBank/DDBJ databases">
        <authorList>
            <person name="Steffen K."/>
            <person name="Cardenas P."/>
        </authorList>
    </citation>
    <scope>NUCLEOTIDE SEQUENCE</scope>
</reference>
<evidence type="ECO:0008006" key="3">
    <source>
        <dbReference type="Google" id="ProtNLM"/>
    </source>
</evidence>
<dbReference type="EMBL" id="CASHTH010002520">
    <property type="protein sequence ID" value="CAI8031128.1"/>
    <property type="molecule type" value="Genomic_DNA"/>
</dbReference>
<evidence type="ECO:0000313" key="2">
    <source>
        <dbReference type="Proteomes" id="UP001174909"/>
    </source>
</evidence>
<dbReference type="Pfam" id="PF10007">
    <property type="entry name" value="DUF2250"/>
    <property type="match status" value="1"/>
</dbReference>
<proteinExistence type="predicted"/>
<protein>
    <recommendedName>
        <fullName evidence="3">DUF2250 domain-containing protein</fullName>
    </recommendedName>
</protein>
<organism evidence="1 2">
    <name type="scientific">Geodia barretti</name>
    <name type="common">Barrett's horny sponge</name>
    <dbReference type="NCBI Taxonomy" id="519541"/>
    <lineage>
        <taxon>Eukaryota</taxon>
        <taxon>Metazoa</taxon>
        <taxon>Porifera</taxon>
        <taxon>Demospongiae</taxon>
        <taxon>Heteroscleromorpha</taxon>
        <taxon>Tetractinellida</taxon>
        <taxon>Astrophorina</taxon>
        <taxon>Geodiidae</taxon>
        <taxon>Geodia</taxon>
    </lineage>
</organism>
<evidence type="ECO:0000313" key="1">
    <source>
        <dbReference type="EMBL" id="CAI8031128.1"/>
    </source>
</evidence>